<feature type="compositionally biased region" description="Basic residues" evidence="1">
    <location>
        <begin position="1"/>
        <end position="12"/>
    </location>
</feature>
<dbReference type="EMBL" id="CADCUS010000153">
    <property type="protein sequence ID" value="CAA9393667.1"/>
    <property type="molecule type" value="Genomic_DNA"/>
</dbReference>
<organism evidence="2">
    <name type="scientific">uncultured Pseudonocardia sp</name>
    <dbReference type="NCBI Taxonomy" id="211455"/>
    <lineage>
        <taxon>Bacteria</taxon>
        <taxon>Bacillati</taxon>
        <taxon>Actinomycetota</taxon>
        <taxon>Actinomycetes</taxon>
        <taxon>Pseudonocardiales</taxon>
        <taxon>Pseudonocardiaceae</taxon>
        <taxon>Pseudonocardia</taxon>
        <taxon>environmental samples</taxon>
    </lineage>
</organism>
<proteinExistence type="predicted"/>
<feature type="compositionally biased region" description="Basic residues" evidence="1">
    <location>
        <begin position="84"/>
        <end position="93"/>
    </location>
</feature>
<feature type="compositionally biased region" description="Low complexity" evidence="1">
    <location>
        <begin position="39"/>
        <end position="48"/>
    </location>
</feature>
<protein>
    <submittedName>
        <fullName evidence="2">Uncharacterized protein</fullName>
    </submittedName>
</protein>
<gene>
    <name evidence="2" type="ORF">AVDCRST_MAG66-1004</name>
</gene>
<feature type="compositionally biased region" description="Gly residues" evidence="1">
    <location>
        <begin position="29"/>
        <end position="38"/>
    </location>
</feature>
<evidence type="ECO:0000256" key="1">
    <source>
        <dbReference type="SAM" id="MobiDB-lite"/>
    </source>
</evidence>
<feature type="non-terminal residue" evidence="2">
    <location>
        <position position="107"/>
    </location>
</feature>
<name>A0A6J4NNP0_9PSEU</name>
<evidence type="ECO:0000313" key="2">
    <source>
        <dbReference type="EMBL" id="CAA9393667.1"/>
    </source>
</evidence>
<sequence>ALVRRLRRRGARRGGPAVPRRLAAPGPGRDAGAGGPGDVAGRAARQPAGHGGRRPGPAAVGDDAGLPDVGGGLADRPVGPGARRAGRRDRRAPRTTAGASGRSGAGE</sequence>
<feature type="compositionally biased region" description="Low complexity" evidence="1">
    <location>
        <begin position="74"/>
        <end position="83"/>
    </location>
</feature>
<feature type="non-terminal residue" evidence="2">
    <location>
        <position position="1"/>
    </location>
</feature>
<feature type="compositionally biased region" description="Low complexity" evidence="1">
    <location>
        <begin position="14"/>
        <end position="28"/>
    </location>
</feature>
<dbReference type="AlphaFoldDB" id="A0A6J4NNP0"/>
<accession>A0A6J4NNP0</accession>
<reference evidence="2" key="1">
    <citation type="submission" date="2020-02" db="EMBL/GenBank/DDBJ databases">
        <authorList>
            <person name="Meier V. D."/>
        </authorList>
    </citation>
    <scope>NUCLEOTIDE SEQUENCE</scope>
    <source>
        <strain evidence="2">AVDCRST_MAG66</strain>
    </source>
</reference>
<feature type="region of interest" description="Disordered" evidence="1">
    <location>
        <begin position="1"/>
        <end position="107"/>
    </location>
</feature>